<name>A0A7S8J1P4_9BACT</name>
<dbReference type="Proteomes" id="UP000593737">
    <property type="component" value="Chromosome"/>
</dbReference>
<organism evidence="1 2">
    <name type="scientific">Candidatus Nitrospira kreftii</name>
    <dbReference type="NCBI Taxonomy" id="2652173"/>
    <lineage>
        <taxon>Bacteria</taxon>
        <taxon>Pseudomonadati</taxon>
        <taxon>Nitrospirota</taxon>
        <taxon>Nitrospiria</taxon>
        <taxon>Nitrospirales</taxon>
        <taxon>Nitrospiraceae</taxon>
        <taxon>Nitrospira</taxon>
    </lineage>
</organism>
<accession>A0A7S8J1P4</accession>
<proteinExistence type="predicted"/>
<dbReference type="KEGG" id="nkf:Nkreftii_003957"/>
<protein>
    <submittedName>
        <fullName evidence="1">Uncharacterized protein</fullName>
    </submittedName>
</protein>
<evidence type="ECO:0000313" key="2">
    <source>
        <dbReference type="Proteomes" id="UP000593737"/>
    </source>
</evidence>
<dbReference type="EMBL" id="CP047423">
    <property type="protein sequence ID" value="QPD06183.1"/>
    <property type="molecule type" value="Genomic_DNA"/>
</dbReference>
<gene>
    <name evidence="1" type="ORF">Nkreftii_003957</name>
</gene>
<reference evidence="1 2" key="1">
    <citation type="journal article" date="2020" name="ISME J.">
        <title>Enrichment and physiological characterization of a novel comammox Nitrospira indicates ammonium inhibition of complete nitrification.</title>
        <authorList>
            <person name="Sakoula D."/>
            <person name="Koch H."/>
            <person name="Frank J."/>
            <person name="Jetten M.S.M."/>
            <person name="van Kessel M.A.H.J."/>
            <person name="Lucker S."/>
        </authorList>
    </citation>
    <scope>NUCLEOTIDE SEQUENCE [LARGE SCALE GENOMIC DNA]</scope>
    <source>
        <strain evidence="1">Comreactor17</strain>
    </source>
</reference>
<dbReference type="AlphaFoldDB" id="A0A7S8J1P4"/>
<sequence>MRKDHDHLQIKGLIMEDSEGKEFVMVCDSPSNPMGKVFSLSGWQRRRLVPLRHTEREHQQIVTAALLALNHLLENIPRFI</sequence>
<evidence type="ECO:0000313" key="1">
    <source>
        <dbReference type="EMBL" id="QPD06183.1"/>
    </source>
</evidence>